<gene>
    <name evidence="2" type="ORF">HB761_22195</name>
    <name evidence="3" type="ORF">HB762_24690</name>
    <name evidence="4" type="ORF">PUN50_20340</name>
</gene>
<name>A0A0A3EV63_9VIBR</name>
<dbReference type="Proteomes" id="UP001219537">
    <property type="component" value="Chromosome 2"/>
</dbReference>
<evidence type="ECO:0000313" key="4">
    <source>
        <dbReference type="EMBL" id="WDG11608.1"/>
    </source>
</evidence>
<evidence type="ECO:0000313" key="6">
    <source>
        <dbReference type="Proteomes" id="UP001059912"/>
    </source>
</evidence>
<dbReference type="EMBL" id="CP050468">
    <property type="protein sequence ID" value="UTZ29340.1"/>
    <property type="molecule type" value="Genomic_DNA"/>
</dbReference>
<sequence>MANKSKKQIEQEKKESEQNAAAIKQRTRRRIEDIMEQREFDKMFEL</sequence>
<protein>
    <submittedName>
        <fullName evidence="2">Adenosine deaminase</fullName>
    </submittedName>
</protein>
<evidence type="ECO:0000313" key="2">
    <source>
        <dbReference type="EMBL" id="UTZ29340.1"/>
    </source>
</evidence>
<dbReference type="EMBL" id="CP050471">
    <property type="protein sequence ID" value="UTZ34365.1"/>
    <property type="molecule type" value="Genomic_DNA"/>
</dbReference>
<reference evidence="2" key="1">
    <citation type="submission" date="2020-03" db="EMBL/GenBank/DDBJ databases">
        <title>Five strains of Vibrio campbellii isolated from Mariana Trench.</title>
        <authorList>
            <person name="Liang J."/>
            <person name="Zhang X.-H."/>
        </authorList>
    </citation>
    <scope>NUCLEOTIDE SEQUENCE</scope>
    <source>
        <strain evidence="3">LJC013</strain>
        <strain evidence="2">LJC014</strain>
    </source>
</reference>
<keyword evidence="6" id="KW-1185">Reference proteome</keyword>
<evidence type="ECO:0000313" key="3">
    <source>
        <dbReference type="EMBL" id="UTZ34365.1"/>
    </source>
</evidence>
<reference evidence="4" key="2">
    <citation type="submission" date="2023-02" db="EMBL/GenBank/DDBJ databases">
        <title>Isolation, identification, and genome analysis of Vibrio campbellii in the Penaeus vannamei larvae stage.</title>
        <authorList>
            <person name="Huang T."/>
            <person name="Zhang B."/>
        </authorList>
    </citation>
    <scope>NUCLEOTIDE SEQUENCE</scope>
    <source>
        <strain evidence="4">20220413_1</strain>
    </source>
</reference>
<proteinExistence type="predicted"/>
<dbReference type="GeneID" id="67380122"/>
<dbReference type="AlphaFoldDB" id="A0A0A3EV63"/>
<organism evidence="2 5">
    <name type="scientific">Vibrio campbellii</name>
    <dbReference type="NCBI Taxonomy" id="680"/>
    <lineage>
        <taxon>Bacteria</taxon>
        <taxon>Pseudomonadati</taxon>
        <taxon>Pseudomonadota</taxon>
        <taxon>Gammaproteobacteria</taxon>
        <taxon>Vibrionales</taxon>
        <taxon>Vibrionaceae</taxon>
        <taxon>Vibrio</taxon>
    </lineage>
</organism>
<dbReference type="RefSeq" id="WP_005426350.1">
    <property type="nucleotide sequence ID" value="NZ_BBKG01000039.1"/>
</dbReference>
<dbReference type="EMBL" id="CP117989">
    <property type="protein sequence ID" value="WDG11608.1"/>
    <property type="molecule type" value="Genomic_DNA"/>
</dbReference>
<feature type="region of interest" description="Disordered" evidence="1">
    <location>
        <begin position="1"/>
        <end position="28"/>
    </location>
</feature>
<accession>A0A0A3EV63</accession>
<dbReference type="Proteomes" id="UP001059912">
    <property type="component" value="Chromosome 2"/>
</dbReference>
<dbReference type="Proteomes" id="UP001058687">
    <property type="component" value="Chromosome 2"/>
</dbReference>
<evidence type="ECO:0000256" key="1">
    <source>
        <dbReference type="SAM" id="MobiDB-lite"/>
    </source>
</evidence>
<evidence type="ECO:0000313" key="5">
    <source>
        <dbReference type="Proteomes" id="UP001058687"/>
    </source>
</evidence>
<feature type="compositionally biased region" description="Basic and acidic residues" evidence="1">
    <location>
        <begin position="7"/>
        <end position="17"/>
    </location>
</feature>